<dbReference type="PANTHER" id="PTHR46499">
    <property type="entry name" value="QUEUINE TRNA-RIBOSYLTRANSFERASE"/>
    <property type="match status" value="1"/>
</dbReference>
<dbReference type="GeneID" id="97611228"/>
<dbReference type="NCBIfam" id="NF040592">
    <property type="entry name" value="tRNA_mod_ArcS"/>
    <property type="match status" value="1"/>
</dbReference>
<evidence type="ECO:0000256" key="1">
    <source>
        <dbReference type="ARBA" id="ARBA00005030"/>
    </source>
</evidence>
<evidence type="ECO:0000256" key="2">
    <source>
        <dbReference type="ARBA" id="ARBA00008906"/>
    </source>
</evidence>
<dbReference type="SUPFAM" id="SSF88697">
    <property type="entry name" value="PUA domain-like"/>
    <property type="match status" value="1"/>
</dbReference>
<sequence>MKGVEILSRDGTARYGRFGVGEDTFIFPAAYQTTDLFPAISKRDLTNIPVLEDKEFVDRYLVRDGEEPVPLHIRADNEVPSGTTVITPNWHTLLTRPRDLCSFLDTLKSTIPPDTCWYLPGAALPENAAILVHAGFDLFDFIAVDLATAQGIFCLPDGRYPEKVMEEGLCSCNGCSSGNLLEHNRIALQQELAHISRRIRDGTFREYLDGRCRTKPEFVSIMRHLERSERMEQYTPVSRSGPFYATSGDSIHRVEVKRFADRLVDRYIPPVTDVAVLIPCSAKKPYSLSQSHRKFSQAIGRRAHELIMTSPLGLVPRDVELAYPAAAYDVPVTGYWDHEERYQITETLVRYFTRHPYRRVIAHLDGDARLIAQDAADKAGFELECTCQSERPTDHESLSALSQALSGERKIKSHLVRGMISFQFGYDLKAPNLEVKGSYPEQVVKRGRNLLFSTDPSHGLMRPTFDGWSLLETGYRVYIDDFVPQGDILAPGVMDADPVIRPGDEVLVIGDKAMTTGRAVMGADEMIRSSRGVAVRVRKVKKLEG</sequence>
<dbReference type="InterPro" id="IPR053418">
    <property type="entry name" value="Archaeosine_synthase_1"/>
</dbReference>
<gene>
    <name evidence="5" type="ORF">DLD82_06650</name>
</gene>
<dbReference type="SUPFAM" id="SSF51713">
    <property type="entry name" value="tRNA-guanine transglycosylase"/>
    <property type="match status" value="1"/>
</dbReference>
<dbReference type="Pfam" id="PF17884">
    <property type="entry name" value="DUF5591"/>
    <property type="match status" value="1"/>
</dbReference>
<protein>
    <submittedName>
        <fullName evidence="5">Pseudouridine synthase</fullName>
    </submittedName>
</protein>
<dbReference type="Gene3D" id="3.40.50.10630">
    <property type="entry name" value="Uracil-DNA glycosylase-like"/>
    <property type="match status" value="1"/>
</dbReference>
<dbReference type="Gene3D" id="3.20.20.105">
    <property type="entry name" value="Queuine tRNA-ribosyltransferase-like"/>
    <property type="match status" value="1"/>
</dbReference>
<feature type="domain" description="PUA" evidence="4">
    <location>
        <begin position="475"/>
        <end position="542"/>
    </location>
</feature>
<dbReference type="InterPro" id="IPR036895">
    <property type="entry name" value="Uracil-DNA_glycosylase-like_sf"/>
</dbReference>
<evidence type="ECO:0000256" key="3">
    <source>
        <dbReference type="ARBA" id="ARBA00022694"/>
    </source>
</evidence>
<accession>A0A2V2NHU0</accession>
<dbReference type="InterPro" id="IPR050076">
    <property type="entry name" value="ArchSynthase1/Queuine_TRR"/>
</dbReference>
<dbReference type="PANTHER" id="PTHR46499:SF2">
    <property type="entry name" value="ARCHAEOSINE SYNTHASE"/>
    <property type="match status" value="1"/>
</dbReference>
<dbReference type="AlphaFoldDB" id="A0A2V2NHU0"/>
<dbReference type="GO" id="GO:0003723">
    <property type="term" value="F:RNA binding"/>
    <property type="evidence" value="ECO:0007669"/>
    <property type="project" value="InterPro"/>
</dbReference>
<dbReference type="RefSeq" id="WP_109940335.1">
    <property type="nucleotide sequence ID" value="NZ_CP176366.1"/>
</dbReference>
<dbReference type="SUPFAM" id="SSF52141">
    <property type="entry name" value="Uracil-DNA glycosylase-like"/>
    <property type="match status" value="1"/>
</dbReference>
<name>A0A2V2NHU0_9EURY</name>
<organism evidence="5 6">
    <name type="scientific">Methanospirillum stamsii</name>
    <dbReference type="NCBI Taxonomy" id="1277351"/>
    <lineage>
        <taxon>Archaea</taxon>
        <taxon>Methanobacteriati</taxon>
        <taxon>Methanobacteriota</taxon>
        <taxon>Stenosarchaea group</taxon>
        <taxon>Methanomicrobia</taxon>
        <taxon>Methanomicrobiales</taxon>
        <taxon>Methanospirillaceae</taxon>
        <taxon>Methanospirillum</taxon>
    </lineage>
</organism>
<keyword evidence="3" id="KW-0819">tRNA processing</keyword>
<dbReference type="InterPro" id="IPR015947">
    <property type="entry name" value="PUA-like_sf"/>
</dbReference>
<dbReference type="GO" id="GO:0002099">
    <property type="term" value="P:tRNA wobble guanine modification"/>
    <property type="evidence" value="ECO:0007669"/>
    <property type="project" value="TreeGrafter"/>
</dbReference>
<dbReference type="CDD" id="cd21149">
    <property type="entry name" value="PUA_archaeosine_TGT"/>
    <property type="match status" value="1"/>
</dbReference>
<comment type="similarity">
    <text evidence="2">Belongs to the archaeosine synthase type 1 family.</text>
</comment>
<dbReference type="PROSITE" id="PS50890">
    <property type="entry name" value="PUA"/>
    <property type="match status" value="1"/>
</dbReference>
<dbReference type="InterPro" id="IPR002478">
    <property type="entry name" value="PUA"/>
</dbReference>
<dbReference type="GO" id="GO:0005737">
    <property type="term" value="C:cytoplasm"/>
    <property type="evidence" value="ECO:0007669"/>
    <property type="project" value="TreeGrafter"/>
</dbReference>
<dbReference type="InterPro" id="IPR036511">
    <property type="entry name" value="TGT-like_sf"/>
</dbReference>
<dbReference type="InterPro" id="IPR036974">
    <property type="entry name" value="PUA_sf"/>
</dbReference>
<dbReference type="Pfam" id="PF01472">
    <property type="entry name" value="PUA"/>
    <property type="match status" value="1"/>
</dbReference>
<comment type="caution">
    <text evidence="5">The sequence shown here is derived from an EMBL/GenBank/DDBJ whole genome shotgun (WGS) entry which is preliminary data.</text>
</comment>
<evidence type="ECO:0000313" key="6">
    <source>
        <dbReference type="Proteomes" id="UP000245934"/>
    </source>
</evidence>
<comment type="pathway">
    <text evidence="1">tRNA modification; archaeosine-tRNA biosynthesis.</text>
</comment>
<reference evidence="5 6" key="1">
    <citation type="submission" date="2018-05" db="EMBL/GenBank/DDBJ databases">
        <title>Draft genome of Methanospirillum stamsii Pt1.</title>
        <authorList>
            <person name="Dueholm M.S."/>
            <person name="Nielsen P.H."/>
            <person name="Bakmann L.F."/>
            <person name="Otzen D.E."/>
        </authorList>
    </citation>
    <scope>NUCLEOTIDE SEQUENCE [LARGE SCALE GENOMIC DNA]</scope>
    <source>
        <strain evidence="5 6">Pt1</strain>
    </source>
</reference>
<dbReference type="UniPathway" id="UPA00393"/>
<dbReference type="Gene3D" id="2.30.130.10">
    <property type="entry name" value="PUA domain"/>
    <property type="match status" value="1"/>
</dbReference>
<dbReference type="Proteomes" id="UP000245934">
    <property type="component" value="Unassembled WGS sequence"/>
</dbReference>
<evidence type="ECO:0000313" key="5">
    <source>
        <dbReference type="EMBL" id="PWR74903.1"/>
    </source>
</evidence>
<dbReference type="OrthoDB" id="115061at2157"/>
<proteinExistence type="inferred from homology"/>
<evidence type="ECO:0000259" key="4">
    <source>
        <dbReference type="SMART" id="SM00359"/>
    </source>
</evidence>
<dbReference type="InterPro" id="IPR040777">
    <property type="entry name" value="DUF5591"/>
</dbReference>
<dbReference type="EMBL" id="QGMZ01000014">
    <property type="protein sequence ID" value="PWR74903.1"/>
    <property type="molecule type" value="Genomic_DNA"/>
</dbReference>
<keyword evidence="6" id="KW-1185">Reference proteome</keyword>
<dbReference type="SMART" id="SM00359">
    <property type="entry name" value="PUA"/>
    <property type="match status" value="1"/>
</dbReference>